<keyword evidence="3 6" id="KW-0812">Transmembrane</keyword>
<dbReference type="EMBL" id="BAABLD010000008">
    <property type="protein sequence ID" value="GAA5164319.1"/>
    <property type="molecule type" value="Genomic_DNA"/>
</dbReference>
<dbReference type="RefSeq" id="WP_345533623.1">
    <property type="nucleotide sequence ID" value="NZ_BAABLD010000008.1"/>
</dbReference>
<organism evidence="9 10">
    <name type="scientific">Viridibacterium curvum</name>
    <dbReference type="NCBI Taxonomy" id="1101404"/>
    <lineage>
        <taxon>Bacteria</taxon>
        <taxon>Pseudomonadati</taxon>
        <taxon>Pseudomonadota</taxon>
        <taxon>Betaproteobacteria</taxon>
        <taxon>Rhodocyclales</taxon>
        <taxon>Rhodocyclaceae</taxon>
        <taxon>Viridibacterium</taxon>
    </lineage>
</organism>
<dbReference type="PANTHER" id="PTHR43738">
    <property type="entry name" value="ABC TRANSPORTER, MEMBRANE PROTEIN"/>
    <property type="match status" value="1"/>
</dbReference>
<feature type="domain" description="MacB-like periplasmic core" evidence="8">
    <location>
        <begin position="23"/>
        <end position="214"/>
    </location>
</feature>
<dbReference type="Proteomes" id="UP001500547">
    <property type="component" value="Unassembled WGS sequence"/>
</dbReference>
<evidence type="ECO:0000256" key="6">
    <source>
        <dbReference type="SAM" id="Phobius"/>
    </source>
</evidence>
<evidence type="ECO:0000259" key="8">
    <source>
        <dbReference type="Pfam" id="PF12704"/>
    </source>
</evidence>
<proteinExistence type="predicted"/>
<evidence type="ECO:0000313" key="10">
    <source>
        <dbReference type="Proteomes" id="UP001500547"/>
    </source>
</evidence>
<dbReference type="Pfam" id="PF12704">
    <property type="entry name" value="MacB_PCD"/>
    <property type="match status" value="1"/>
</dbReference>
<gene>
    <name evidence="9" type="ORF">GCM10025770_17960</name>
</gene>
<comment type="caution">
    <text evidence="9">The sequence shown here is derived from an EMBL/GenBank/DDBJ whole genome shotgun (WGS) entry which is preliminary data.</text>
</comment>
<feature type="transmembrane region" description="Helical" evidence="6">
    <location>
        <begin position="375"/>
        <end position="393"/>
    </location>
</feature>
<keyword evidence="5 6" id="KW-0472">Membrane</keyword>
<feature type="transmembrane region" description="Helical" evidence="6">
    <location>
        <begin position="400"/>
        <end position="421"/>
    </location>
</feature>
<evidence type="ECO:0000256" key="1">
    <source>
        <dbReference type="ARBA" id="ARBA00004651"/>
    </source>
</evidence>
<dbReference type="InterPro" id="IPR051125">
    <property type="entry name" value="ABC-4/HrtB_transporter"/>
</dbReference>
<dbReference type="Pfam" id="PF02687">
    <property type="entry name" value="FtsX"/>
    <property type="match status" value="1"/>
</dbReference>
<name>A0ABP9QMB8_9RHOO</name>
<dbReference type="InterPro" id="IPR025857">
    <property type="entry name" value="MacB_PCD"/>
</dbReference>
<feature type="domain" description="ABC3 transporter permease C-terminal" evidence="7">
    <location>
        <begin position="305"/>
        <end position="419"/>
    </location>
</feature>
<sequence>MPMLTPLLRIAIASAWNRRGALLLTLASITLASLLLLGVSQVRQDVRERFSASVSGTDLIVGPRGSSLSLMLYAVFHMGEASQNMSWASAQWLEKHPAVRWTLPVSLGDSHKGFPVLATEARYFELFRYGDDATLRITQGAPFKGLFDVVLGAQVARELGYQPGSRLILTHGSDAIEGADHADKPFTVTGILAPTGTPADRTLFISLQAMEAIHLDWQGAPIAGMGAGQGATPGFRIPAEFAQKFDLQPKAVTGVLVGLKSRAQVFAMQRDIAARKDEALMGVLPGVALDELWELAGIGERALFFVLAAVAIVGLAGLVASLLASLDARRRELAILRSVGASARAILALLLIEGLLTTALGIVAGWLLLGLGWTLAGPWLLSHYGFAPAAFGFSAESSALAALIFGAGLVASLIPAVRAYLLSLADGLNPRL</sequence>
<reference evidence="10" key="1">
    <citation type="journal article" date="2019" name="Int. J. Syst. Evol. Microbiol.">
        <title>The Global Catalogue of Microorganisms (GCM) 10K type strain sequencing project: providing services to taxonomists for standard genome sequencing and annotation.</title>
        <authorList>
            <consortium name="The Broad Institute Genomics Platform"/>
            <consortium name="The Broad Institute Genome Sequencing Center for Infectious Disease"/>
            <person name="Wu L."/>
            <person name="Ma J."/>
        </authorList>
    </citation>
    <scope>NUCLEOTIDE SEQUENCE [LARGE SCALE GENOMIC DNA]</scope>
    <source>
        <strain evidence="10">JCM 18715</strain>
    </source>
</reference>
<keyword evidence="2" id="KW-1003">Cell membrane</keyword>
<comment type="subcellular location">
    <subcellularLocation>
        <location evidence="1">Cell membrane</location>
        <topology evidence="1">Multi-pass membrane protein</topology>
    </subcellularLocation>
</comment>
<keyword evidence="4 6" id="KW-1133">Transmembrane helix</keyword>
<keyword evidence="10" id="KW-1185">Reference proteome</keyword>
<evidence type="ECO:0000256" key="3">
    <source>
        <dbReference type="ARBA" id="ARBA00022692"/>
    </source>
</evidence>
<feature type="transmembrane region" description="Helical" evidence="6">
    <location>
        <begin position="302"/>
        <end position="324"/>
    </location>
</feature>
<protein>
    <submittedName>
        <fullName evidence="9">ABC transporter permease</fullName>
    </submittedName>
</protein>
<evidence type="ECO:0000256" key="4">
    <source>
        <dbReference type="ARBA" id="ARBA00022989"/>
    </source>
</evidence>
<feature type="transmembrane region" description="Helical" evidence="6">
    <location>
        <begin position="345"/>
        <end position="369"/>
    </location>
</feature>
<evidence type="ECO:0000259" key="7">
    <source>
        <dbReference type="Pfam" id="PF02687"/>
    </source>
</evidence>
<evidence type="ECO:0000256" key="5">
    <source>
        <dbReference type="ARBA" id="ARBA00023136"/>
    </source>
</evidence>
<dbReference type="PANTHER" id="PTHR43738:SF2">
    <property type="entry name" value="ABC TRANSPORTER PERMEASE"/>
    <property type="match status" value="1"/>
</dbReference>
<evidence type="ECO:0000256" key="2">
    <source>
        <dbReference type="ARBA" id="ARBA00022475"/>
    </source>
</evidence>
<dbReference type="InterPro" id="IPR003838">
    <property type="entry name" value="ABC3_permease_C"/>
</dbReference>
<evidence type="ECO:0000313" key="9">
    <source>
        <dbReference type="EMBL" id="GAA5164319.1"/>
    </source>
</evidence>
<accession>A0ABP9QMB8</accession>